<accession>A0ABT1Y6C4</accession>
<name>A0ABT1Y6C4_9FIRM</name>
<evidence type="ECO:0000313" key="1">
    <source>
        <dbReference type="EMBL" id="MCR6546016.1"/>
    </source>
</evidence>
<protein>
    <submittedName>
        <fullName evidence="1">Uncharacterized protein</fullName>
    </submittedName>
</protein>
<comment type="caution">
    <text evidence="1">The sequence shown here is derived from an EMBL/GenBank/DDBJ whole genome shotgun (WGS) entry which is preliminary data.</text>
</comment>
<dbReference type="Proteomes" id="UP001524944">
    <property type="component" value="Unassembled WGS sequence"/>
</dbReference>
<organism evidence="1 2">
    <name type="scientific">Dehalobacterium formicoaceticum</name>
    <dbReference type="NCBI Taxonomy" id="51515"/>
    <lineage>
        <taxon>Bacteria</taxon>
        <taxon>Bacillati</taxon>
        <taxon>Bacillota</taxon>
        <taxon>Clostridia</taxon>
        <taxon>Eubacteriales</taxon>
        <taxon>Peptococcaceae</taxon>
        <taxon>Dehalobacterium</taxon>
    </lineage>
</organism>
<evidence type="ECO:0000313" key="2">
    <source>
        <dbReference type="Proteomes" id="UP001524944"/>
    </source>
</evidence>
<reference evidence="1 2" key="1">
    <citation type="submission" date="2022-08" db="EMBL/GenBank/DDBJ databases">
        <title>Proteogenomics of the novel Dehalobacterium formicoaceticum strain EZ94 highlights a key role of methyltransferases during anaerobic dichloromethane degradation.</title>
        <authorList>
            <person name="Wasmund K."/>
        </authorList>
    </citation>
    <scope>NUCLEOTIDE SEQUENCE [LARGE SCALE GENOMIC DNA]</scope>
    <source>
        <strain evidence="1 2">EZ94</strain>
    </source>
</reference>
<proteinExistence type="predicted"/>
<keyword evidence="2" id="KW-1185">Reference proteome</keyword>
<gene>
    <name evidence="1" type="ORF">NVS47_10915</name>
</gene>
<dbReference type="RefSeq" id="WP_198306576.1">
    <property type="nucleotide sequence ID" value="NZ_CP022121.1"/>
</dbReference>
<sequence>MSRAFVSENDGWRRCVKYMEDCMMADEQGNCVLDHCRQHPEKEKQEENLSRKEKPN</sequence>
<dbReference type="EMBL" id="JANPWE010000005">
    <property type="protein sequence ID" value="MCR6546016.1"/>
    <property type="molecule type" value="Genomic_DNA"/>
</dbReference>